<protein>
    <submittedName>
        <fullName evidence="1">FG-GAP repeat protein</fullName>
    </submittedName>
</protein>
<evidence type="ECO:0000313" key="1">
    <source>
        <dbReference type="EMBL" id="ACZ01765.1"/>
    </source>
</evidence>
<dbReference type="AlphaFoldDB" id="D1AVK5"/>
<reference evidence="1 2" key="1">
    <citation type="journal article" date="2009" name="Stand. Genomic Sci.">
        <title>Complete genome sequence of Streptobacillus moniliformis type strain (9901T).</title>
        <authorList>
            <person name="Nolan M."/>
            <person name="Gronow S."/>
            <person name="Lapidus A."/>
            <person name="Ivanova N."/>
            <person name="Copeland A."/>
            <person name="Lucas S."/>
            <person name="Del Rio T.G."/>
            <person name="Chen F."/>
            <person name="Tice H."/>
            <person name="Pitluck S."/>
            <person name="Cheng J.F."/>
            <person name="Sims D."/>
            <person name="Meincke L."/>
            <person name="Bruce D."/>
            <person name="Goodwin L."/>
            <person name="Brettin T."/>
            <person name="Han C."/>
            <person name="Detter J.C."/>
            <person name="Ovchinikova G."/>
            <person name="Pati A."/>
            <person name="Mavromatis K."/>
            <person name="Mikhailova N."/>
            <person name="Chen A."/>
            <person name="Palaniappan K."/>
            <person name="Land M."/>
            <person name="Hauser L."/>
            <person name="Chang Y.J."/>
            <person name="Jeffries C.D."/>
            <person name="Rohde M."/>
            <person name="Sproer C."/>
            <person name="Goker M."/>
            <person name="Bristow J."/>
            <person name="Eisen J.A."/>
            <person name="Markowitz V."/>
            <person name="Hugenholtz P."/>
            <person name="Kyrpides N.C."/>
            <person name="Klenk H.P."/>
            <person name="Chain P."/>
        </authorList>
    </citation>
    <scope>NUCLEOTIDE SEQUENCE [LARGE SCALE GENOMIC DNA]</scope>
    <source>
        <strain evidence="2">ATCC 14647 / DSM 12112 / NCTC 10651 / 9901</strain>
    </source>
</reference>
<dbReference type="Proteomes" id="UP000002072">
    <property type="component" value="Chromosome"/>
</dbReference>
<dbReference type="InterPro" id="IPR028994">
    <property type="entry name" value="Integrin_alpha_N"/>
</dbReference>
<sequence>MEIVKQRLGDLDRAYCASHLKTSEGYKIIVASEAYVNEGRPCYSYGGNDFSEIETMWENGGGCMSIVQIPGKENEIIAIKDFYLKESPSRSRIVWGVYENGTWTFKDIIKKEYMHRFTLTKVDEDVYIVIATISNKKEDKEDWRVPGSIFAGKLPKDLNEKIELQEIKTDLYRNHGFYHDTREGHNEIYFGSDQGIDKLYINGDISNWKFERLCDFPTGEIALSDLDGDGIDEIITIEAFHGDKIRIYNQSSGKLVKVYEYENKIDFAHALIATKFRGVNTFVCGVRRLDSELFYIQYIDGKYVATTIEKGVGTANLDAINLENEDIVIAANHSKNESAIYRIK</sequence>
<proteinExistence type="predicted"/>
<dbReference type="STRING" id="519441.Smon_1317"/>
<dbReference type="RefSeq" id="WP_012859311.1">
    <property type="nucleotide sequence ID" value="NC_013515.1"/>
</dbReference>
<name>D1AVK5_STRM9</name>
<accession>D1AVK5</accession>
<dbReference type="EMBL" id="CP001779">
    <property type="protein sequence ID" value="ACZ01765.1"/>
    <property type="molecule type" value="Genomic_DNA"/>
</dbReference>
<keyword evidence="2" id="KW-1185">Reference proteome</keyword>
<dbReference type="SUPFAM" id="SSF69318">
    <property type="entry name" value="Integrin alpha N-terminal domain"/>
    <property type="match status" value="1"/>
</dbReference>
<evidence type="ECO:0000313" key="2">
    <source>
        <dbReference type="Proteomes" id="UP000002072"/>
    </source>
</evidence>
<dbReference type="OrthoDB" id="95664at2"/>
<organism evidence="1 2">
    <name type="scientific">Streptobacillus moniliformis (strain ATCC 14647 / DSM 12112 / NCTC 10651 / 9901)</name>
    <dbReference type="NCBI Taxonomy" id="519441"/>
    <lineage>
        <taxon>Bacteria</taxon>
        <taxon>Fusobacteriati</taxon>
        <taxon>Fusobacteriota</taxon>
        <taxon>Fusobacteriia</taxon>
        <taxon>Fusobacteriales</taxon>
        <taxon>Leptotrichiaceae</taxon>
        <taxon>Streptobacillus</taxon>
    </lineage>
</organism>
<dbReference type="KEGG" id="smf:Smon_1317"/>
<dbReference type="HOGENOM" id="CLU_069322_0_0_0"/>
<gene>
    <name evidence="1" type="ordered locus">Smon_1317</name>
</gene>
<dbReference type="GeneID" id="29673585"/>
<dbReference type="eggNOG" id="ENOG502Z8PG">
    <property type="taxonomic scope" value="Bacteria"/>
</dbReference>